<evidence type="ECO:0000313" key="2">
    <source>
        <dbReference type="Proteomes" id="UP000008311"/>
    </source>
</evidence>
<dbReference type="Proteomes" id="UP000008311">
    <property type="component" value="Unassembled WGS sequence"/>
</dbReference>
<protein>
    <submittedName>
        <fullName evidence="1">Uncharacterized protein</fullName>
    </submittedName>
</protein>
<organism evidence="1 2">
    <name type="scientific">Ricinus communis</name>
    <name type="common">Castor bean</name>
    <dbReference type="NCBI Taxonomy" id="3988"/>
    <lineage>
        <taxon>Eukaryota</taxon>
        <taxon>Viridiplantae</taxon>
        <taxon>Streptophyta</taxon>
        <taxon>Embryophyta</taxon>
        <taxon>Tracheophyta</taxon>
        <taxon>Spermatophyta</taxon>
        <taxon>Magnoliopsida</taxon>
        <taxon>eudicotyledons</taxon>
        <taxon>Gunneridae</taxon>
        <taxon>Pentapetalae</taxon>
        <taxon>rosids</taxon>
        <taxon>fabids</taxon>
        <taxon>Malpighiales</taxon>
        <taxon>Euphorbiaceae</taxon>
        <taxon>Acalyphoideae</taxon>
        <taxon>Acalypheae</taxon>
        <taxon>Ricinus</taxon>
    </lineage>
</organism>
<sequence length="120" mass="13824">MHEIRKLEHLRATWSSRSIAKGSHSLVIEMQRSPLPAARKCTYSKKIVDVVEKEEGELEELDIILRMRRALLNRSNKFPGRKLLESNKDSRLMNYGMYALYPSSVGRSFICYSHKLSLGA</sequence>
<name>B9SNN2_RICCO</name>
<dbReference type="AlphaFoldDB" id="B9SNN2"/>
<accession>B9SNN2</accession>
<dbReference type="InParanoid" id="B9SNN2"/>
<dbReference type="EMBL" id="EQ974050">
    <property type="protein sequence ID" value="EEF34777.1"/>
    <property type="molecule type" value="Genomic_DNA"/>
</dbReference>
<keyword evidence="2" id="KW-1185">Reference proteome</keyword>
<reference evidence="2" key="1">
    <citation type="journal article" date="2010" name="Nat. Biotechnol.">
        <title>Draft genome sequence of the oilseed species Ricinus communis.</title>
        <authorList>
            <person name="Chan A.P."/>
            <person name="Crabtree J."/>
            <person name="Zhao Q."/>
            <person name="Lorenzi H."/>
            <person name="Orvis J."/>
            <person name="Puiu D."/>
            <person name="Melake-Berhan A."/>
            <person name="Jones K.M."/>
            <person name="Redman J."/>
            <person name="Chen G."/>
            <person name="Cahoon E.B."/>
            <person name="Gedil M."/>
            <person name="Stanke M."/>
            <person name="Haas B.J."/>
            <person name="Wortman J.R."/>
            <person name="Fraser-Liggett C.M."/>
            <person name="Ravel J."/>
            <person name="Rabinowicz P.D."/>
        </authorList>
    </citation>
    <scope>NUCLEOTIDE SEQUENCE [LARGE SCALE GENOMIC DNA]</scope>
    <source>
        <strain evidence="2">cv. Hale</strain>
    </source>
</reference>
<gene>
    <name evidence="1" type="ORF">RCOM_1009940</name>
</gene>
<proteinExistence type="predicted"/>
<evidence type="ECO:0000313" key="1">
    <source>
        <dbReference type="EMBL" id="EEF34777.1"/>
    </source>
</evidence>